<dbReference type="GeneID" id="92043333"/>
<dbReference type="EMBL" id="JAQQWN010000005">
    <property type="protein sequence ID" value="KAK8084687.1"/>
    <property type="molecule type" value="Genomic_DNA"/>
</dbReference>
<dbReference type="SUPFAM" id="SSF48403">
    <property type="entry name" value="Ankyrin repeat"/>
    <property type="match status" value="1"/>
</dbReference>
<accession>A0ABR1WMI6</accession>
<evidence type="ECO:0000313" key="5">
    <source>
        <dbReference type="Proteomes" id="UP001433268"/>
    </source>
</evidence>
<dbReference type="PROSITE" id="PS50088">
    <property type="entry name" value="ANK_REPEAT"/>
    <property type="match status" value="1"/>
</dbReference>
<dbReference type="InterPro" id="IPR002110">
    <property type="entry name" value="Ankyrin_rpt"/>
</dbReference>
<organism evidence="4 5">
    <name type="scientific">Apiospora hydei</name>
    <dbReference type="NCBI Taxonomy" id="1337664"/>
    <lineage>
        <taxon>Eukaryota</taxon>
        <taxon>Fungi</taxon>
        <taxon>Dikarya</taxon>
        <taxon>Ascomycota</taxon>
        <taxon>Pezizomycotina</taxon>
        <taxon>Sordariomycetes</taxon>
        <taxon>Xylariomycetidae</taxon>
        <taxon>Amphisphaeriales</taxon>
        <taxon>Apiosporaceae</taxon>
        <taxon>Apiospora</taxon>
    </lineage>
</organism>
<sequence length="388" mass="43617">MWLRVFTESLLLPPWTLGRVRRAAQAICELDGGATDDDALRRCVEDLVPLAAAQATDLLKVSREPVSDEGLQADIHIAAVWLGKTAYLKRLVAEGVRFFQLKDEYSFDEEQGYMAKSGTIFDPPIHAAAIRGNVEMIKIILGALKKPQGNDEDESYARVFEFLLENEAYPPCYEPIEIMRFSIPWPDLFERAEAIVERHTGRSERVTLKWAWEAAYRNRNSAEMYTYFLSKAEDGRLDRSESGQEDVQFILNSAVHSRDEPAARVVLECGGVDPNRTDSDHVPLLTEAVCRGRISMVRLLLDHGADPNAGDLAPIVHAVIMERPDIFRLLRERGARLDTIRTGDAARMAAIEGNLTSMADLLRSEGVRAQQHLLDLLRREGVRAQHVN</sequence>
<dbReference type="Proteomes" id="UP001433268">
    <property type="component" value="Unassembled WGS sequence"/>
</dbReference>
<evidence type="ECO:0000256" key="2">
    <source>
        <dbReference type="ARBA" id="ARBA00023043"/>
    </source>
</evidence>
<protein>
    <submittedName>
        <fullName evidence="4">Ankyrin</fullName>
    </submittedName>
</protein>
<dbReference type="RefSeq" id="XP_066669196.1">
    <property type="nucleotide sequence ID" value="XM_066810273.1"/>
</dbReference>
<dbReference type="InterPro" id="IPR036770">
    <property type="entry name" value="Ankyrin_rpt-contain_sf"/>
</dbReference>
<dbReference type="Pfam" id="PF00023">
    <property type="entry name" value="Ank"/>
    <property type="match status" value="1"/>
</dbReference>
<evidence type="ECO:0000256" key="3">
    <source>
        <dbReference type="PROSITE-ProRule" id="PRU00023"/>
    </source>
</evidence>
<keyword evidence="1" id="KW-0677">Repeat</keyword>
<evidence type="ECO:0000313" key="4">
    <source>
        <dbReference type="EMBL" id="KAK8084687.1"/>
    </source>
</evidence>
<reference evidence="4 5" key="1">
    <citation type="submission" date="2023-01" db="EMBL/GenBank/DDBJ databases">
        <title>Analysis of 21 Apiospora genomes using comparative genomics revels a genus with tremendous synthesis potential of carbohydrate active enzymes and secondary metabolites.</title>
        <authorList>
            <person name="Sorensen T."/>
        </authorList>
    </citation>
    <scope>NUCLEOTIDE SEQUENCE [LARGE SCALE GENOMIC DNA]</scope>
    <source>
        <strain evidence="4 5">CBS 114990</strain>
    </source>
</reference>
<dbReference type="Gene3D" id="1.25.40.20">
    <property type="entry name" value="Ankyrin repeat-containing domain"/>
    <property type="match status" value="1"/>
</dbReference>
<dbReference type="SMART" id="SM00248">
    <property type="entry name" value="ANK"/>
    <property type="match status" value="3"/>
</dbReference>
<name>A0ABR1WMI6_9PEZI</name>
<keyword evidence="5" id="KW-1185">Reference proteome</keyword>
<comment type="caution">
    <text evidence="4">The sequence shown here is derived from an EMBL/GenBank/DDBJ whole genome shotgun (WGS) entry which is preliminary data.</text>
</comment>
<feature type="repeat" description="ANK" evidence="3">
    <location>
        <begin position="280"/>
        <end position="312"/>
    </location>
</feature>
<dbReference type="PANTHER" id="PTHR24201">
    <property type="entry name" value="ANK_REP_REGION DOMAIN-CONTAINING PROTEIN"/>
    <property type="match status" value="1"/>
</dbReference>
<dbReference type="InterPro" id="IPR050776">
    <property type="entry name" value="Ank_Repeat/CDKN_Inhibitor"/>
</dbReference>
<gene>
    <name evidence="4" type="ORF">PG997_005958</name>
</gene>
<proteinExistence type="predicted"/>
<evidence type="ECO:0000256" key="1">
    <source>
        <dbReference type="ARBA" id="ARBA00022737"/>
    </source>
</evidence>
<keyword evidence="2 3" id="KW-0040">ANK repeat</keyword>